<feature type="region of interest" description="Disordered" evidence="1">
    <location>
        <begin position="135"/>
        <end position="195"/>
    </location>
</feature>
<sequence length="195" mass="21800">MEPGNYFNNTNVESDEPRPLHGTERLASEPTQRDQAKKAEFRKFLKIRTLVFGVLAIVFLVIGLPLAIVFKDSRGNAAWALGLLFSILGGACTLIFIIYLPIFMRVMAVRSEIAAFQPRTAEALKESPYPRREEALDVSSRPLTATNPHYNPAADPLLRSAVPEVNPSAPPLPLPPLPTEEPPRYDYIQREHQRA</sequence>
<organism evidence="3 4">
    <name type="scientific">Hymenolepis diminuta</name>
    <name type="common">Rat tapeworm</name>
    <dbReference type="NCBI Taxonomy" id="6216"/>
    <lineage>
        <taxon>Eukaryota</taxon>
        <taxon>Metazoa</taxon>
        <taxon>Spiralia</taxon>
        <taxon>Lophotrochozoa</taxon>
        <taxon>Platyhelminthes</taxon>
        <taxon>Cestoda</taxon>
        <taxon>Eucestoda</taxon>
        <taxon>Cyclophyllidea</taxon>
        <taxon>Hymenolepididae</taxon>
        <taxon>Hymenolepis</taxon>
    </lineage>
</organism>
<feature type="compositionally biased region" description="Pro residues" evidence="1">
    <location>
        <begin position="168"/>
        <end position="180"/>
    </location>
</feature>
<keyword evidence="4" id="KW-1185">Reference proteome</keyword>
<evidence type="ECO:0000313" key="3">
    <source>
        <dbReference type="EMBL" id="VUZ44411.1"/>
    </source>
</evidence>
<dbReference type="EMBL" id="CABIJS010000123">
    <property type="protein sequence ID" value="VUZ44411.1"/>
    <property type="molecule type" value="Genomic_DNA"/>
</dbReference>
<keyword evidence="2" id="KW-1133">Transmembrane helix</keyword>
<keyword evidence="2" id="KW-0812">Transmembrane</keyword>
<dbReference type="AlphaFoldDB" id="A0A564YAW5"/>
<feature type="region of interest" description="Disordered" evidence="1">
    <location>
        <begin position="1"/>
        <end position="34"/>
    </location>
</feature>
<feature type="transmembrane region" description="Helical" evidence="2">
    <location>
        <begin position="47"/>
        <end position="70"/>
    </location>
</feature>
<protein>
    <submittedName>
        <fullName evidence="3">Uncharacterized protein</fullName>
    </submittedName>
</protein>
<feature type="compositionally biased region" description="Basic and acidic residues" evidence="1">
    <location>
        <begin position="15"/>
        <end position="34"/>
    </location>
</feature>
<gene>
    <name evidence="3" type="ORF">WMSIL1_LOCUS4629</name>
</gene>
<keyword evidence="2" id="KW-0472">Membrane</keyword>
<evidence type="ECO:0000256" key="2">
    <source>
        <dbReference type="SAM" id="Phobius"/>
    </source>
</evidence>
<reference evidence="3 4" key="1">
    <citation type="submission" date="2019-07" db="EMBL/GenBank/DDBJ databases">
        <authorList>
            <person name="Jastrzebski P J."/>
            <person name="Paukszto L."/>
            <person name="Jastrzebski P J."/>
        </authorList>
    </citation>
    <scope>NUCLEOTIDE SEQUENCE [LARGE SCALE GENOMIC DNA]</scope>
    <source>
        <strain evidence="3 4">WMS-il1</strain>
    </source>
</reference>
<feature type="transmembrane region" description="Helical" evidence="2">
    <location>
        <begin position="76"/>
        <end position="100"/>
    </location>
</feature>
<accession>A0A564YAW5</accession>
<evidence type="ECO:0000313" key="4">
    <source>
        <dbReference type="Proteomes" id="UP000321570"/>
    </source>
</evidence>
<name>A0A564YAW5_HYMDI</name>
<feature type="compositionally biased region" description="Polar residues" evidence="1">
    <location>
        <begin position="1"/>
        <end position="12"/>
    </location>
</feature>
<dbReference type="Proteomes" id="UP000321570">
    <property type="component" value="Unassembled WGS sequence"/>
</dbReference>
<feature type="compositionally biased region" description="Basic and acidic residues" evidence="1">
    <location>
        <begin position="181"/>
        <end position="195"/>
    </location>
</feature>
<evidence type="ECO:0000256" key="1">
    <source>
        <dbReference type="SAM" id="MobiDB-lite"/>
    </source>
</evidence>
<proteinExistence type="predicted"/>